<feature type="signal peptide" evidence="2">
    <location>
        <begin position="1"/>
        <end position="25"/>
    </location>
</feature>
<evidence type="ECO:0000313" key="4">
    <source>
        <dbReference type="Proteomes" id="UP000645555"/>
    </source>
</evidence>
<reference evidence="3" key="2">
    <citation type="submission" date="2020-09" db="EMBL/GenBank/DDBJ databases">
        <authorList>
            <person name="Sun Q."/>
            <person name="Ohkuma M."/>
        </authorList>
    </citation>
    <scope>NUCLEOTIDE SEQUENCE</scope>
    <source>
        <strain evidence="3">JCM 4956</strain>
    </source>
</reference>
<evidence type="ECO:0008006" key="5">
    <source>
        <dbReference type="Google" id="ProtNLM"/>
    </source>
</evidence>
<dbReference type="SMART" id="SM00706">
    <property type="entry name" value="TECPR"/>
    <property type="match status" value="1"/>
</dbReference>
<feature type="compositionally biased region" description="Basic and acidic residues" evidence="1">
    <location>
        <begin position="212"/>
        <end position="228"/>
    </location>
</feature>
<evidence type="ECO:0000256" key="2">
    <source>
        <dbReference type="SAM" id="SignalP"/>
    </source>
</evidence>
<accession>A0A918NFF1</accession>
<dbReference type="PROSITE" id="PS51257">
    <property type="entry name" value="PROKAR_LIPOPROTEIN"/>
    <property type="match status" value="1"/>
</dbReference>
<gene>
    <name evidence="3" type="ORF">GCM10010515_34690</name>
</gene>
<evidence type="ECO:0000256" key="1">
    <source>
        <dbReference type="SAM" id="MobiDB-lite"/>
    </source>
</evidence>
<dbReference type="AlphaFoldDB" id="A0A918NFF1"/>
<evidence type="ECO:0000313" key="3">
    <source>
        <dbReference type="EMBL" id="GGX64016.1"/>
    </source>
</evidence>
<sequence>MHMPRTAGRTALGLALALVAGCGGASPQPVEPRPSASTGGAGKALRSWSYTYVSEEFGNDNRITDIAVVSPKDAWALSWSPSARSSLLRYDGKAWQPYELPGGIAEAIGGQMQNLSLTAVGTGDVWLSGSAESGRPFAARFDATGWRAVPLPARGPGVGHVTVLGPDSVWVLGSDDAVWHLEGRNWTRTVLPFRAPGLVADPTGTDVWAVGTDRKTGAEPPPHEDAPDSRQPASARWDGTRWHRVPIPTELTLSDGHDFSASVTSTTVLADGRAWMTGMSGDEPEPIEDGDYYPADEVPFTLFFDGTRWRAPSNGEHPPAAVLSATRMRDAAGRTHRIGRPPYAPGVSGKVTGADRRQKLLLDEITPVPGTDEVWAAGRIELGAQGYADFTRAVVVRYRLVG</sequence>
<dbReference type="InterPro" id="IPR006624">
    <property type="entry name" value="Beta-propeller_rpt_TECPR"/>
</dbReference>
<dbReference type="RefSeq" id="WP_190036397.1">
    <property type="nucleotide sequence ID" value="NZ_BMWD01000010.1"/>
</dbReference>
<dbReference type="Proteomes" id="UP000645555">
    <property type="component" value="Unassembled WGS sequence"/>
</dbReference>
<feature type="chain" id="PRO_5039236922" description="Lipoprotein" evidence="2">
    <location>
        <begin position="26"/>
        <end position="402"/>
    </location>
</feature>
<organism evidence="3 4">
    <name type="scientific">Streptomyces fructofermentans</name>
    <dbReference type="NCBI Taxonomy" id="152141"/>
    <lineage>
        <taxon>Bacteria</taxon>
        <taxon>Bacillati</taxon>
        <taxon>Actinomycetota</taxon>
        <taxon>Actinomycetes</taxon>
        <taxon>Kitasatosporales</taxon>
        <taxon>Streptomycetaceae</taxon>
        <taxon>Streptomyces</taxon>
    </lineage>
</organism>
<dbReference type="EMBL" id="BMWD01000010">
    <property type="protein sequence ID" value="GGX64016.1"/>
    <property type="molecule type" value="Genomic_DNA"/>
</dbReference>
<proteinExistence type="predicted"/>
<reference evidence="3" key="1">
    <citation type="journal article" date="2014" name="Int. J. Syst. Evol. Microbiol.">
        <title>Complete genome sequence of Corynebacterium casei LMG S-19264T (=DSM 44701T), isolated from a smear-ripened cheese.</title>
        <authorList>
            <consortium name="US DOE Joint Genome Institute (JGI-PGF)"/>
            <person name="Walter F."/>
            <person name="Albersmeier A."/>
            <person name="Kalinowski J."/>
            <person name="Ruckert C."/>
        </authorList>
    </citation>
    <scope>NUCLEOTIDE SEQUENCE</scope>
    <source>
        <strain evidence="3">JCM 4956</strain>
    </source>
</reference>
<name>A0A918NFF1_9ACTN</name>
<protein>
    <recommendedName>
        <fullName evidence="5">Lipoprotein</fullName>
    </recommendedName>
</protein>
<keyword evidence="2" id="KW-0732">Signal</keyword>
<comment type="caution">
    <text evidence="3">The sequence shown here is derived from an EMBL/GenBank/DDBJ whole genome shotgun (WGS) entry which is preliminary data.</text>
</comment>
<keyword evidence="4" id="KW-1185">Reference proteome</keyword>
<feature type="region of interest" description="Disordered" evidence="1">
    <location>
        <begin position="211"/>
        <end position="238"/>
    </location>
</feature>